<protein>
    <submittedName>
        <fullName evidence="1">Uncharacterized protein</fullName>
    </submittedName>
</protein>
<gene>
    <name evidence="1" type="ORF">M404DRAFT_444775</name>
</gene>
<organism evidence="1 2">
    <name type="scientific">Pisolithus tinctorius Marx 270</name>
    <dbReference type="NCBI Taxonomy" id="870435"/>
    <lineage>
        <taxon>Eukaryota</taxon>
        <taxon>Fungi</taxon>
        <taxon>Dikarya</taxon>
        <taxon>Basidiomycota</taxon>
        <taxon>Agaricomycotina</taxon>
        <taxon>Agaricomycetes</taxon>
        <taxon>Agaricomycetidae</taxon>
        <taxon>Boletales</taxon>
        <taxon>Sclerodermatineae</taxon>
        <taxon>Pisolithaceae</taxon>
        <taxon>Pisolithus</taxon>
    </lineage>
</organism>
<dbReference type="AlphaFoldDB" id="A0A0C3KW73"/>
<sequence length="81" mass="9427">MEKCAPSQIKLSELCLDAAHSIVLQWQTRHWVGFATQKKVPRSGYERLSDDEDKTNGREICGTSIEYIEQERATWAYLVFY</sequence>
<keyword evidence="2" id="KW-1185">Reference proteome</keyword>
<accession>A0A0C3KW73</accession>
<dbReference type="Proteomes" id="UP000054217">
    <property type="component" value="Unassembled WGS sequence"/>
</dbReference>
<evidence type="ECO:0000313" key="1">
    <source>
        <dbReference type="EMBL" id="KIO13812.1"/>
    </source>
</evidence>
<name>A0A0C3KW73_PISTI</name>
<dbReference type="EMBL" id="KN831945">
    <property type="protein sequence ID" value="KIO13812.1"/>
    <property type="molecule type" value="Genomic_DNA"/>
</dbReference>
<dbReference type="InParanoid" id="A0A0C3KW73"/>
<evidence type="ECO:0000313" key="2">
    <source>
        <dbReference type="Proteomes" id="UP000054217"/>
    </source>
</evidence>
<reference evidence="1 2" key="1">
    <citation type="submission" date="2014-04" db="EMBL/GenBank/DDBJ databases">
        <authorList>
            <consortium name="DOE Joint Genome Institute"/>
            <person name="Kuo A."/>
            <person name="Kohler A."/>
            <person name="Costa M.D."/>
            <person name="Nagy L.G."/>
            <person name="Floudas D."/>
            <person name="Copeland A."/>
            <person name="Barry K.W."/>
            <person name="Cichocki N."/>
            <person name="Veneault-Fourrey C."/>
            <person name="LaButti K."/>
            <person name="Lindquist E.A."/>
            <person name="Lipzen A."/>
            <person name="Lundell T."/>
            <person name="Morin E."/>
            <person name="Murat C."/>
            <person name="Sun H."/>
            <person name="Tunlid A."/>
            <person name="Henrissat B."/>
            <person name="Grigoriev I.V."/>
            <person name="Hibbett D.S."/>
            <person name="Martin F."/>
            <person name="Nordberg H.P."/>
            <person name="Cantor M.N."/>
            <person name="Hua S.X."/>
        </authorList>
    </citation>
    <scope>NUCLEOTIDE SEQUENCE [LARGE SCALE GENOMIC DNA]</scope>
    <source>
        <strain evidence="1 2">Marx 270</strain>
    </source>
</reference>
<dbReference type="HOGENOM" id="CLU_2574822_0_0_1"/>
<proteinExistence type="predicted"/>
<reference evidence="2" key="2">
    <citation type="submission" date="2015-01" db="EMBL/GenBank/DDBJ databases">
        <title>Evolutionary Origins and Diversification of the Mycorrhizal Mutualists.</title>
        <authorList>
            <consortium name="DOE Joint Genome Institute"/>
            <consortium name="Mycorrhizal Genomics Consortium"/>
            <person name="Kohler A."/>
            <person name="Kuo A."/>
            <person name="Nagy L.G."/>
            <person name="Floudas D."/>
            <person name="Copeland A."/>
            <person name="Barry K.W."/>
            <person name="Cichocki N."/>
            <person name="Veneault-Fourrey C."/>
            <person name="LaButti K."/>
            <person name="Lindquist E.A."/>
            <person name="Lipzen A."/>
            <person name="Lundell T."/>
            <person name="Morin E."/>
            <person name="Murat C."/>
            <person name="Riley R."/>
            <person name="Ohm R."/>
            <person name="Sun H."/>
            <person name="Tunlid A."/>
            <person name="Henrissat B."/>
            <person name="Grigoriev I.V."/>
            <person name="Hibbett D.S."/>
            <person name="Martin F."/>
        </authorList>
    </citation>
    <scope>NUCLEOTIDE SEQUENCE [LARGE SCALE GENOMIC DNA]</scope>
    <source>
        <strain evidence="2">Marx 270</strain>
    </source>
</reference>